<name>A0ABW9J7P6_9SPHI</name>
<sequence>MKKDKHRAQEKAQLKANRKQAEKAIKAALIIELTTLISTFAEPNKKLKKLVEKAASAFSKEIDKTAKPVTETQALKKEETAPVVEEKKAIKPRTVKKTEKEATK</sequence>
<dbReference type="RefSeq" id="WP_138723659.1">
    <property type="nucleotide sequence ID" value="NZ_SSHJ02000007.1"/>
</dbReference>
<accession>A0ABW9J7P6</accession>
<organism evidence="1 2">
    <name type="scientific">Pedobacter ureilyticus</name>
    <dbReference type="NCBI Taxonomy" id="1393051"/>
    <lineage>
        <taxon>Bacteria</taxon>
        <taxon>Pseudomonadati</taxon>
        <taxon>Bacteroidota</taxon>
        <taxon>Sphingobacteriia</taxon>
        <taxon>Sphingobacteriales</taxon>
        <taxon>Sphingobacteriaceae</taxon>
        <taxon>Pedobacter</taxon>
    </lineage>
</organism>
<evidence type="ECO:0000313" key="2">
    <source>
        <dbReference type="Proteomes" id="UP001517247"/>
    </source>
</evidence>
<gene>
    <name evidence="1" type="ORF">E6A44_013320</name>
</gene>
<dbReference type="EMBL" id="SSHJ02000007">
    <property type="protein sequence ID" value="MFN0256562.1"/>
    <property type="molecule type" value="Genomic_DNA"/>
</dbReference>
<evidence type="ECO:0000313" key="1">
    <source>
        <dbReference type="EMBL" id="MFN0256562.1"/>
    </source>
</evidence>
<keyword evidence="2" id="KW-1185">Reference proteome</keyword>
<comment type="caution">
    <text evidence="1">The sequence shown here is derived from an EMBL/GenBank/DDBJ whole genome shotgun (WGS) entry which is preliminary data.</text>
</comment>
<proteinExistence type="predicted"/>
<reference evidence="1 2" key="1">
    <citation type="submission" date="2024-12" db="EMBL/GenBank/DDBJ databases">
        <authorList>
            <person name="Hu S."/>
        </authorList>
    </citation>
    <scope>NUCLEOTIDE SEQUENCE [LARGE SCALE GENOMIC DNA]</scope>
    <source>
        <strain evidence="1 2">THG-T11</strain>
    </source>
</reference>
<protein>
    <submittedName>
        <fullName evidence="1">Uncharacterized protein</fullName>
    </submittedName>
</protein>
<dbReference type="Proteomes" id="UP001517247">
    <property type="component" value="Unassembled WGS sequence"/>
</dbReference>